<dbReference type="EMBL" id="CM055103">
    <property type="protein sequence ID" value="KAJ7534808.1"/>
    <property type="molecule type" value="Genomic_DNA"/>
</dbReference>
<reference evidence="2" key="1">
    <citation type="journal article" date="2024" name="Proc. Natl. Acad. Sci. U.S.A.">
        <title>Extraordinary preservation of gene collinearity over three hundred million years revealed in homosporous lycophytes.</title>
        <authorList>
            <person name="Li C."/>
            <person name="Wickell D."/>
            <person name="Kuo L.Y."/>
            <person name="Chen X."/>
            <person name="Nie B."/>
            <person name="Liao X."/>
            <person name="Peng D."/>
            <person name="Ji J."/>
            <person name="Jenkins J."/>
            <person name="Williams M."/>
            <person name="Shu S."/>
            <person name="Plott C."/>
            <person name="Barry K."/>
            <person name="Rajasekar S."/>
            <person name="Grimwood J."/>
            <person name="Han X."/>
            <person name="Sun S."/>
            <person name="Hou Z."/>
            <person name="He W."/>
            <person name="Dai G."/>
            <person name="Sun C."/>
            <person name="Schmutz J."/>
            <person name="Leebens-Mack J.H."/>
            <person name="Li F.W."/>
            <person name="Wang L."/>
        </authorList>
    </citation>
    <scope>NUCLEOTIDE SEQUENCE [LARGE SCALE GENOMIC DNA]</scope>
    <source>
        <strain evidence="2">cv. PW_Plant_1</strain>
    </source>
</reference>
<organism evidence="1 2">
    <name type="scientific">Diphasiastrum complanatum</name>
    <name type="common">Issler's clubmoss</name>
    <name type="synonym">Lycopodium complanatum</name>
    <dbReference type="NCBI Taxonomy" id="34168"/>
    <lineage>
        <taxon>Eukaryota</taxon>
        <taxon>Viridiplantae</taxon>
        <taxon>Streptophyta</taxon>
        <taxon>Embryophyta</taxon>
        <taxon>Tracheophyta</taxon>
        <taxon>Lycopodiopsida</taxon>
        <taxon>Lycopodiales</taxon>
        <taxon>Lycopodiaceae</taxon>
        <taxon>Lycopodioideae</taxon>
        <taxon>Diphasiastrum</taxon>
    </lineage>
</organism>
<gene>
    <name evidence="1" type="ORF">O6H91_12G004400</name>
</gene>
<protein>
    <submittedName>
        <fullName evidence="1">Uncharacterized protein</fullName>
    </submittedName>
</protein>
<keyword evidence="2" id="KW-1185">Reference proteome</keyword>
<sequence length="513" mass="58085">MTPDSPKSKEKDQSRLWHFSGYVDKKMTVLLTTMAAMGFLIVLLQALYSGRSCPCGIPLQQSITISPPLQDLKATVIHSNTTRTEAYDLPKDNKVIKPQSQGESTIYADERHLVPHGLGAYLFVHMGTYRGGPNTFATVGLASKPLHVFGNPYFICEWIPASSVNFNGTVTAKGWRILPDWGYGRVYTVVVVNCTFDNDVGTDAGGGELIVHAHHGDSFGKSARIPVLKEAPEQYNASVFNPPYPYDYLYCGSSLFGEINSQRIREWMAYHAKIFGPRSHFVFHDAGGIHRDVQKVLEPWVKIGRVTIQNIREQEKYDGYYYNQFLIVNDCLHRYRFKADWTFFFDVDEYIYTPPGTSLAEALKSVASYTQFTFEQMPMSNKHCLATDNTTVSDFSSSWGFEKLVFHNVKKGVRLDRKYAIRARNAFATGVHMSENIIGQTTHSKGRKIKYYHYHDTISYKGEVCREFVSPHNQASTVWFEKIPYKYDGSMVPLAAAVKEFELQQIGPQPLAS</sequence>
<dbReference type="Proteomes" id="UP001162992">
    <property type="component" value="Chromosome 12"/>
</dbReference>
<evidence type="ECO:0000313" key="2">
    <source>
        <dbReference type="Proteomes" id="UP001162992"/>
    </source>
</evidence>
<evidence type="ECO:0000313" key="1">
    <source>
        <dbReference type="EMBL" id="KAJ7534808.1"/>
    </source>
</evidence>
<proteinExistence type="predicted"/>
<name>A0ACC2BYG5_DIPCM</name>
<accession>A0ACC2BYG5</accession>
<comment type="caution">
    <text evidence="1">The sequence shown here is derived from an EMBL/GenBank/DDBJ whole genome shotgun (WGS) entry which is preliminary data.</text>
</comment>